<keyword evidence="4" id="KW-1185">Reference proteome</keyword>
<dbReference type="RefSeq" id="WP_142603664.1">
    <property type="nucleotide sequence ID" value="NZ_FXSZ01000005.1"/>
</dbReference>
<dbReference type="OrthoDB" id="9811121at2"/>
<evidence type="ECO:0000313" key="3">
    <source>
        <dbReference type="EMBL" id="SMO65445.1"/>
    </source>
</evidence>
<name>A0A521D160_9SPHI</name>
<evidence type="ECO:0000256" key="1">
    <source>
        <dbReference type="ARBA" id="ARBA00022801"/>
    </source>
</evidence>
<dbReference type="CDD" id="cd07197">
    <property type="entry name" value="nitrilase"/>
    <property type="match status" value="1"/>
</dbReference>
<dbReference type="InterPro" id="IPR036526">
    <property type="entry name" value="C-N_Hydrolase_sf"/>
</dbReference>
<dbReference type="PANTHER" id="PTHR43674">
    <property type="entry name" value="NITRILASE C965.09-RELATED"/>
    <property type="match status" value="1"/>
</dbReference>
<dbReference type="InterPro" id="IPR003010">
    <property type="entry name" value="C-N_Hydrolase"/>
</dbReference>
<dbReference type="GO" id="GO:0016811">
    <property type="term" value="F:hydrolase activity, acting on carbon-nitrogen (but not peptide) bonds, in linear amides"/>
    <property type="evidence" value="ECO:0007669"/>
    <property type="project" value="TreeGrafter"/>
</dbReference>
<dbReference type="InterPro" id="IPR050345">
    <property type="entry name" value="Aliph_Amidase/BUP"/>
</dbReference>
<evidence type="ECO:0000259" key="2">
    <source>
        <dbReference type="Pfam" id="PF00795"/>
    </source>
</evidence>
<proteinExistence type="predicted"/>
<reference evidence="3 4" key="1">
    <citation type="submission" date="2017-05" db="EMBL/GenBank/DDBJ databases">
        <authorList>
            <person name="Varghese N."/>
            <person name="Submissions S."/>
        </authorList>
    </citation>
    <scope>NUCLEOTIDE SEQUENCE [LARGE SCALE GENOMIC DNA]</scope>
    <source>
        <strain evidence="3 4">DSM 21342</strain>
    </source>
</reference>
<dbReference type="Pfam" id="PF00795">
    <property type="entry name" value="CN_hydrolase"/>
    <property type="match status" value="1"/>
</dbReference>
<dbReference type="Gene3D" id="3.60.110.10">
    <property type="entry name" value="Carbon-nitrogen hydrolase"/>
    <property type="match status" value="1"/>
</dbReference>
<organism evidence="3 4">
    <name type="scientific">Solitalea koreensis</name>
    <dbReference type="NCBI Taxonomy" id="543615"/>
    <lineage>
        <taxon>Bacteria</taxon>
        <taxon>Pseudomonadati</taxon>
        <taxon>Bacteroidota</taxon>
        <taxon>Sphingobacteriia</taxon>
        <taxon>Sphingobacteriales</taxon>
        <taxon>Sphingobacteriaceae</taxon>
        <taxon>Solitalea</taxon>
    </lineage>
</organism>
<dbReference type="Proteomes" id="UP000315971">
    <property type="component" value="Unassembled WGS sequence"/>
</dbReference>
<protein>
    <submittedName>
        <fullName evidence="3">Carbon-nitrogen hydrolase</fullName>
    </submittedName>
</protein>
<dbReference type="AlphaFoldDB" id="A0A521D160"/>
<evidence type="ECO:0000313" key="4">
    <source>
        <dbReference type="Proteomes" id="UP000315971"/>
    </source>
</evidence>
<accession>A0A521D160</accession>
<dbReference type="PANTHER" id="PTHR43674:SF13">
    <property type="entry name" value="CN HYDROLASE DOMAIN-CONTAINING PROTEIN"/>
    <property type="match status" value="1"/>
</dbReference>
<keyword evidence="1 3" id="KW-0378">Hydrolase</keyword>
<dbReference type="EMBL" id="FXSZ01000005">
    <property type="protein sequence ID" value="SMO65445.1"/>
    <property type="molecule type" value="Genomic_DNA"/>
</dbReference>
<feature type="domain" description="CN hydrolase" evidence="2">
    <location>
        <begin position="158"/>
        <end position="293"/>
    </location>
</feature>
<sequence length="379" mass="41742">MTFRFIRIVFIIVFLLGIFQLWAQFGKITEIKSSGSKIIDYQEVGLYSGKGNLLAIQPYLYPSDYANEATFYTKLSGYLIQAKSKGLLNKKTIVVFPEYTGTWLVACDEKASVYTTPSVAKAMEMVILTHPFTFFRNFIVAPVADKAKYAVFRMKGAEMASIYERVFSKMAKEFKITIVAGSIVLPEPSISKDGHLQAGKGNLYNITGVFGPTGKIMKPLVVKAFPINEEKHFTSSGKVEDSPVFQTSAGRLGVLICADSWYPAAYKALQNKHAEIIAIPSFSASENSWATKWKGYNGAATPTDVDKTDIGKITEADAWLKYSMGGHAAKSGITKGINVFLRGQLWDLGSDGSTIYMEQDSVAKKSKIIEGASLINLWL</sequence>
<dbReference type="SUPFAM" id="SSF56317">
    <property type="entry name" value="Carbon-nitrogen hydrolase"/>
    <property type="match status" value="1"/>
</dbReference>
<gene>
    <name evidence="3" type="ORF">SAMN06265350_105116</name>
</gene>